<dbReference type="AlphaFoldDB" id="A0A7W8LMP0"/>
<accession>A0A7W8LMP0</accession>
<evidence type="ECO:0008006" key="4">
    <source>
        <dbReference type="Google" id="ProtNLM"/>
    </source>
</evidence>
<evidence type="ECO:0000256" key="1">
    <source>
        <dbReference type="SAM" id="Phobius"/>
    </source>
</evidence>
<evidence type="ECO:0000313" key="2">
    <source>
        <dbReference type="EMBL" id="MBB5226503.1"/>
    </source>
</evidence>
<proteinExistence type="predicted"/>
<keyword evidence="1" id="KW-0812">Transmembrane</keyword>
<keyword evidence="1" id="KW-1133">Transmembrane helix</keyword>
<organism evidence="2 3">
    <name type="scientific">Treponema ruminis</name>
    <dbReference type="NCBI Taxonomy" id="744515"/>
    <lineage>
        <taxon>Bacteria</taxon>
        <taxon>Pseudomonadati</taxon>
        <taxon>Spirochaetota</taxon>
        <taxon>Spirochaetia</taxon>
        <taxon>Spirochaetales</taxon>
        <taxon>Treponemataceae</taxon>
        <taxon>Treponema</taxon>
    </lineage>
</organism>
<gene>
    <name evidence="2" type="ORF">HNP76_001876</name>
</gene>
<reference evidence="2 3" key="1">
    <citation type="submission" date="2020-08" db="EMBL/GenBank/DDBJ databases">
        <title>Genomic Encyclopedia of Type Strains, Phase IV (KMG-IV): sequencing the most valuable type-strain genomes for metagenomic binning, comparative biology and taxonomic classification.</title>
        <authorList>
            <person name="Goeker M."/>
        </authorList>
    </citation>
    <scope>NUCLEOTIDE SEQUENCE [LARGE SCALE GENOMIC DNA]</scope>
    <source>
        <strain evidence="2 3">DSM 103462</strain>
    </source>
</reference>
<keyword evidence="1" id="KW-0472">Membrane</keyword>
<dbReference type="InterPro" id="IPR013783">
    <property type="entry name" value="Ig-like_fold"/>
</dbReference>
<dbReference type="RefSeq" id="WP_184659820.1">
    <property type="nucleotide sequence ID" value="NZ_CP031518.1"/>
</dbReference>
<protein>
    <recommendedName>
        <fullName evidence="4">FecR protein domain-containing protein</fullName>
    </recommendedName>
</protein>
<evidence type="ECO:0000313" key="3">
    <source>
        <dbReference type="Proteomes" id="UP000518887"/>
    </source>
</evidence>
<dbReference type="Gene3D" id="2.60.40.10">
    <property type="entry name" value="Immunoglobulins"/>
    <property type="match status" value="4"/>
</dbReference>
<dbReference type="Proteomes" id="UP000518887">
    <property type="component" value="Unassembled WGS sequence"/>
</dbReference>
<feature type="transmembrane region" description="Helical" evidence="1">
    <location>
        <begin position="12"/>
        <end position="32"/>
    </location>
</feature>
<sequence length="924" mass="103032">MRKRIKFKSLLRDFFVVSFCLSTAGFFAYLFWQDLNSFTVRGDKVEIGTISFKHNVAQRKFDDRVVWERIATGTKLYYGDTIRTADLAEAVLMLSDGTVIDLGENTMIKVDLNANGGVELSISGGDIQIDSTTARSGIALKLDDGSRVNVGAGSSLAAKSDSENGIHNVEVKSGSAQVVTESGQTADLAFGESVNVERGREIQKNAVTVIYPPKELKILNTKDELLPVRFEWKSMDGEGVTIQTSYSRDFTKIVTSREISNSSSAEVRVQNGILFWRLFSEKTKTAPVTGKLTVEKLEPIEGISPASAASFRYRNSLPRISFRWSGNEYAERYRLLISSTADMRTIVSDSEVSGNFLALDSLEDGDYWWQVTPYYSINNLGYAGASQAQPFKVVKSLQIRRPELAAPADKTQIFYKENVPTNFIWKSELKDADYELSIARDYDFNNVVYSVNTSETRFVREFSPDQLRDGTYYWKVLRKSGDAEDKNPESEIRSFRVTRYVPQDNKLLYPPENVSIEGPKITSTAFMWKLSDEYSSKAKATVLQISSSPSFTTIQIERTTSATVLDNMNLPAGNYWWRVGVRDENGGLTGLTPSRTFTVLSELTPPEILSPAQNQELMIYNYAPVSVSWKDVPDAEYYTVKICDSKGNLIKQKENVRDTSASFVLEDGSYTCSVQAIASATRISVANERNFSVRAPSTILAQSPSNGTRIAGLTALRNPVIFSWLSGKDKAKGYKFILSKLQKDGSYKVVNTIDTTKNTLSLNRLTEGTYSWKIAASTMTGIPLDSKSLRFVIETTPELASPSLEFPARNFVIDGEYLKKNRAIEFSWKEVTGATAYNFLLYKVDSSGGRKVIYSEKNTKASNVRIKNLAIFEVGKFEWAVTPYSYARDGYLEQKGPAAVSSFRIDFAAPTKVEGIQPGKMYGN</sequence>
<name>A0A7W8LMP0_9SPIR</name>
<comment type="caution">
    <text evidence="2">The sequence shown here is derived from an EMBL/GenBank/DDBJ whole genome shotgun (WGS) entry which is preliminary data.</text>
</comment>
<dbReference type="EMBL" id="JACHFQ010000005">
    <property type="protein sequence ID" value="MBB5226503.1"/>
    <property type="molecule type" value="Genomic_DNA"/>
</dbReference>
<keyword evidence="3" id="KW-1185">Reference proteome</keyword>